<protein>
    <recommendedName>
        <fullName evidence="4">Ecdysteroid UDP-glucosyltransferase</fullName>
    </recommendedName>
</protein>
<feature type="signal peptide" evidence="1">
    <location>
        <begin position="1"/>
        <end position="19"/>
    </location>
</feature>
<evidence type="ECO:0000313" key="2">
    <source>
        <dbReference type="EMBL" id="KAJ3642477.1"/>
    </source>
</evidence>
<dbReference type="SUPFAM" id="SSF53756">
    <property type="entry name" value="UDP-Glycosyltransferase/glycogen phosphorylase"/>
    <property type="match status" value="1"/>
</dbReference>
<comment type="caution">
    <text evidence="2">The sequence shown here is derived from an EMBL/GenBank/DDBJ whole genome shotgun (WGS) entry which is preliminary data.</text>
</comment>
<dbReference type="Proteomes" id="UP001168821">
    <property type="component" value="Unassembled WGS sequence"/>
</dbReference>
<organism evidence="2 3">
    <name type="scientific">Zophobas morio</name>
    <dbReference type="NCBI Taxonomy" id="2755281"/>
    <lineage>
        <taxon>Eukaryota</taxon>
        <taxon>Metazoa</taxon>
        <taxon>Ecdysozoa</taxon>
        <taxon>Arthropoda</taxon>
        <taxon>Hexapoda</taxon>
        <taxon>Insecta</taxon>
        <taxon>Pterygota</taxon>
        <taxon>Neoptera</taxon>
        <taxon>Endopterygota</taxon>
        <taxon>Coleoptera</taxon>
        <taxon>Polyphaga</taxon>
        <taxon>Cucujiformia</taxon>
        <taxon>Tenebrionidae</taxon>
        <taxon>Zophobas</taxon>
    </lineage>
</organism>
<evidence type="ECO:0000313" key="3">
    <source>
        <dbReference type="Proteomes" id="UP001168821"/>
    </source>
</evidence>
<keyword evidence="3" id="KW-1185">Reference proteome</keyword>
<sequence>MRSWLSLPITILLISGVQCAKILAVFPMSTPSSYILGSSLVVPLAEKGHDVTMISPFVEKKVPKNGTYKDIVLTGFKEEHERQMKQMNLFDMGEVNVLLLAPFMSKMTIEVTERTLSHPNVQKLIHSDEHFDVVIVEQFMNEALKGFAAHFNASLVVFNSVGANS</sequence>
<keyword evidence="1" id="KW-0732">Signal</keyword>
<dbReference type="AlphaFoldDB" id="A0AA38HTL0"/>
<feature type="chain" id="PRO_5041257450" description="Ecdysteroid UDP-glucosyltransferase" evidence="1">
    <location>
        <begin position="20"/>
        <end position="165"/>
    </location>
</feature>
<proteinExistence type="predicted"/>
<evidence type="ECO:0008006" key="4">
    <source>
        <dbReference type="Google" id="ProtNLM"/>
    </source>
</evidence>
<evidence type="ECO:0000256" key="1">
    <source>
        <dbReference type="SAM" id="SignalP"/>
    </source>
</evidence>
<name>A0AA38HTL0_9CUCU</name>
<dbReference type="EMBL" id="JALNTZ010000008">
    <property type="protein sequence ID" value="KAJ3642477.1"/>
    <property type="molecule type" value="Genomic_DNA"/>
</dbReference>
<gene>
    <name evidence="2" type="ORF">Zmor_025261</name>
</gene>
<reference evidence="2" key="1">
    <citation type="journal article" date="2023" name="G3 (Bethesda)">
        <title>Whole genome assemblies of Zophobas morio and Tenebrio molitor.</title>
        <authorList>
            <person name="Kaur S."/>
            <person name="Stinson S.A."/>
            <person name="diCenzo G.C."/>
        </authorList>
    </citation>
    <scope>NUCLEOTIDE SEQUENCE</scope>
    <source>
        <strain evidence="2">QUZm001</strain>
    </source>
</reference>
<accession>A0AA38HTL0</accession>